<reference evidence="1 2" key="1">
    <citation type="submission" date="2016-04" db="EMBL/GenBank/DDBJ databases">
        <title>Genome analyses suggest a sexual origin of heterokaryosis in a supposedly ancient asexual fungus.</title>
        <authorList>
            <person name="Ropars J."/>
            <person name="Sedzielewska K."/>
            <person name="Noel J."/>
            <person name="Charron P."/>
            <person name="Farinelli L."/>
            <person name="Marton T."/>
            <person name="Kruger M."/>
            <person name="Pelin A."/>
            <person name="Brachmann A."/>
            <person name="Corradi N."/>
        </authorList>
    </citation>
    <scope>NUCLEOTIDE SEQUENCE [LARGE SCALE GENOMIC DNA]</scope>
    <source>
        <strain evidence="1 2">C2</strain>
    </source>
</reference>
<protein>
    <submittedName>
        <fullName evidence="1">Uncharacterized protein</fullName>
    </submittedName>
</protein>
<evidence type="ECO:0000313" key="2">
    <source>
        <dbReference type="Proteomes" id="UP000233469"/>
    </source>
</evidence>
<name>A0A2N1MHU2_9GLOM</name>
<reference evidence="1 2" key="2">
    <citation type="submission" date="2017-10" db="EMBL/GenBank/DDBJ databases">
        <title>Extensive intraspecific genome diversity in a model arbuscular mycorrhizal fungus.</title>
        <authorList>
            <person name="Chen E.C.H."/>
            <person name="Morin E."/>
            <person name="Baudet D."/>
            <person name="Noel J."/>
            <person name="Ndikumana S."/>
            <person name="Charron P."/>
            <person name="St-Onge C."/>
            <person name="Giorgi J."/>
            <person name="Grigoriev I.V."/>
            <person name="Roux C."/>
            <person name="Martin F.M."/>
            <person name="Corradi N."/>
        </authorList>
    </citation>
    <scope>NUCLEOTIDE SEQUENCE [LARGE SCALE GENOMIC DNA]</scope>
    <source>
        <strain evidence="1 2">C2</strain>
    </source>
</reference>
<dbReference type="Proteomes" id="UP000233469">
    <property type="component" value="Unassembled WGS sequence"/>
</dbReference>
<comment type="caution">
    <text evidence="1">The sequence shown here is derived from an EMBL/GenBank/DDBJ whole genome shotgun (WGS) entry which is preliminary data.</text>
</comment>
<evidence type="ECO:0000313" key="1">
    <source>
        <dbReference type="EMBL" id="PKK61195.1"/>
    </source>
</evidence>
<sequence>MSELVCMSIRFNFYLFFYNSKLFTRGLQSLSLIIVRKMHKLKMECNTICNEYITSKFAYNFLLLKKNLSQLLIEINCQETPYVLKKRNEHAATLIDNKLYILGGSSINEVGKDFFISIFLVHLIFKI</sequence>
<dbReference type="EMBL" id="LLXL01002307">
    <property type="protein sequence ID" value="PKK61195.1"/>
    <property type="molecule type" value="Genomic_DNA"/>
</dbReference>
<gene>
    <name evidence="1" type="ORF">RhiirC2_224083</name>
</gene>
<dbReference type="VEuPathDB" id="FungiDB:FUN_006962"/>
<dbReference type="AlphaFoldDB" id="A0A2N1MHU2"/>
<accession>A0A2N1MHU2</accession>
<organism evidence="1 2">
    <name type="scientific">Rhizophagus irregularis</name>
    <dbReference type="NCBI Taxonomy" id="588596"/>
    <lineage>
        <taxon>Eukaryota</taxon>
        <taxon>Fungi</taxon>
        <taxon>Fungi incertae sedis</taxon>
        <taxon>Mucoromycota</taxon>
        <taxon>Glomeromycotina</taxon>
        <taxon>Glomeromycetes</taxon>
        <taxon>Glomerales</taxon>
        <taxon>Glomeraceae</taxon>
        <taxon>Rhizophagus</taxon>
    </lineage>
</organism>
<proteinExistence type="predicted"/>